<reference evidence="2" key="1">
    <citation type="journal article" date="2007" name="Int. J. Syst. Evol. Microbiol.">
        <title>Luteimonas composti sp. nov., a moderately thermophilic bacterium isolated from food waste.</title>
        <authorList>
            <person name="Young C.C."/>
            <person name="Kampfer P."/>
            <person name="Chen W.M."/>
            <person name="Yen W.S."/>
            <person name="Arun A.B."/>
            <person name="Lai W.A."/>
            <person name="Shen F.T."/>
            <person name="Rekha P.D."/>
            <person name="Lin K.Y."/>
            <person name="Chou J.H."/>
        </authorList>
    </citation>
    <scope>NUCLEOTIDE SEQUENCE</scope>
    <source>
        <strain evidence="2">CC-YY355</strain>
    </source>
</reference>
<comment type="caution">
    <text evidence="2">The sequence shown here is derived from an EMBL/GenBank/DDBJ whole genome shotgun (WGS) entry which is preliminary data.</text>
</comment>
<dbReference type="RefSeq" id="WP_280941217.1">
    <property type="nucleotide sequence ID" value="NZ_JARYGX010000008.1"/>
</dbReference>
<sequence length="164" mass="17616">MIRSALPLLAACLVCSQPAAACTSVPGWSTEETYEGNEAIVVAELTSVSESRGADGSLSVESSFRVTETVRGEVAVEGTAVEVHMPVERVTPNADGVVYEIACGQDRILSRAFVGRLHLLFLEPLADRRWRVHWGSTAIPDPASPAGQSMLSEVRRLASLQRPQ</sequence>
<dbReference type="Proteomes" id="UP001160550">
    <property type="component" value="Unassembled WGS sequence"/>
</dbReference>
<keyword evidence="1" id="KW-0732">Signal</keyword>
<evidence type="ECO:0000313" key="2">
    <source>
        <dbReference type="EMBL" id="MDH7452008.1"/>
    </source>
</evidence>
<gene>
    <name evidence="2" type="ORF">QF205_02800</name>
</gene>
<protein>
    <recommendedName>
        <fullName evidence="4">Lipoprotein</fullName>
    </recommendedName>
</protein>
<feature type="chain" id="PRO_5046587215" description="Lipoprotein" evidence="1">
    <location>
        <begin position="22"/>
        <end position="164"/>
    </location>
</feature>
<evidence type="ECO:0000256" key="1">
    <source>
        <dbReference type="SAM" id="SignalP"/>
    </source>
</evidence>
<evidence type="ECO:0008006" key="4">
    <source>
        <dbReference type="Google" id="ProtNLM"/>
    </source>
</evidence>
<proteinExistence type="predicted"/>
<name>A0ABT6MPI2_9GAMM</name>
<keyword evidence="3" id="KW-1185">Reference proteome</keyword>
<organism evidence="2 3">
    <name type="scientific">Luteimonas composti</name>
    <dbReference type="NCBI Taxonomy" id="398257"/>
    <lineage>
        <taxon>Bacteria</taxon>
        <taxon>Pseudomonadati</taxon>
        <taxon>Pseudomonadota</taxon>
        <taxon>Gammaproteobacteria</taxon>
        <taxon>Lysobacterales</taxon>
        <taxon>Lysobacteraceae</taxon>
        <taxon>Luteimonas</taxon>
    </lineage>
</organism>
<feature type="signal peptide" evidence="1">
    <location>
        <begin position="1"/>
        <end position="21"/>
    </location>
</feature>
<accession>A0ABT6MPI2</accession>
<reference evidence="2" key="2">
    <citation type="submission" date="2023-04" db="EMBL/GenBank/DDBJ databases">
        <authorList>
            <person name="Sun J.-Q."/>
        </authorList>
    </citation>
    <scope>NUCLEOTIDE SEQUENCE</scope>
    <source>
        <strain evidence="2">CC-YY355</strain>
    </source>
</reference>
<dbReference type="EMBL" id="JARYGX010000008">
    <property type="protein sequence ID" value="MDH7452008.1"/>
    <property type="molecule type" value="Genomic_DNA"/>
</dbReference>
<evidence type="ECO:0000313" key="3">
    <source>
        <dbReference type="Proteomes" id="UP001160550"/>
    </source>
</evidence>